<name>A0AAE0C8A7_9CHLO</name>
<comment type="caution">
    <text evidence="2">The sequence shown here is derived from an EMBL/GenBank/DDBJ whole genome shotgun (WGS) entry which is preliminary data.</text>
</comment>
<proteinExistence type="inferred from homology"/>
<dbReference type="InterPro" id="IPR009072">
    <property type="entry name" value="Histone-fold"/>
</dbReference>
<dbReference type="SMART" id="SM00428">
    <property type="entry name" value="H3"/>
    <property type="match status" value="1"/>
</dbReference>
<keyword evidence="3" id="KW-1185">Reference proteome</keyword>
<dbReference type="PRINTS" id="PR00622">
    <property type="entry name" value="HISTONEH3"/>
</dbReference>
<protein>
    <recommendedName>
        <fullName evidence="4">Histone H2A/H2B/H3 domain-containing protein</fullName>
    </recommendedName>
</protein>
<gene>
    <name evidence="2" type="ORF">CYMTET_40323</name>
</gene>
<comment type="similarity">
    <text evidence="1">Belongs to the histone H3 family.</text>
</comment>
<organism evidence="2 3">
    <name type="scientific">Cymbomonas tetramitiformis</name>
    <dbReference type="NCBI Taxonomy" id="36881"/>
    <lineage>
        <taxon>Eukaryota</taxon>
        <taxon>Viridiplantae</taxon>
        <taxon>Chlorophyta</taxon>
        <taxon>Pyramimonadophyceae</taxon>
        <taxon>Pyramimonadales</taxon>
        <taxon>Pyramimonadaceae</taxon>
        <taxon>Cymbomonas</taxon>
    </lineage>
</organism>
<dbReference type="GO" id="GO:0000786">
    <property type="term" value="C:nucleosome"/>
    <property type="evidence" value="ECO:0007669"/>
    <property type="project" value="InterPro"/>
</dbReference>
<dbReference type="PANTHER" id="PTHR11426">
    <property type="entry name" value="HISTONE H3"/>
    <property type="match status" value="1"/>
</dbReference>
<dbReference type="Gene3D" id="1.10.20.10">
    <property type="entry name" value="Histone, subunit A"/>
    <property type="match status" value="1"/>
</dbReference>
<evidence type="ECO:0000313" key="3">
    <source>
        <dbReference type="Proteomes" id="UP001190700"/>
    </source>
</evidence>
<dbReference type="Proteomes" id="UP001190700">
    <property type="component" value="Unassembled WGS sequence"/>
</dbReference>
<dbReference type="GO" id="GO:0030527">
    <property type="term" value="F:structural constituent of chromatin"/>
    <property type="evidence" value="ECO:0007669"/>
    <property type="project" value="InterPro"/>
</dbReference>
<sequence>MTRIKKTLQHPNATSVVSAERAAKLLQDAKAANTIADGKIRKPHRWKSGTVAMRQMRGEMRGVSKHALAYAPFRRLVTEILHDMGNYTMRISKQAIEALREETENFVRECFFSGNVFALNRGVTTVDPLDFRLGTNWLNGSMQVDLHRQDGIMAVLPMHSLAKRHSSIKPGNASLPEAK</sequence>
<dbReference type="AlphaFoldDB" id="A0AAE0C8A7"/>
<evidence type="ECO:0008006" key="4">
    <source>
        <dbReference type="Google" id="ProtNLM"/>
    </source>
</evidence>
<dbReference type="InterPro" id="IPR000164">
    <property type="entry name" value="Histone_H3/CENP-A"/>
</dbReference>
<accession>A0AAE0C8A7</accession>
<dbReference type="GO" id="GO:0046982">
    <property type="term" value="F:protein heterodimerization activity"/>
    <property type="evidence" value="ECO:0007669"/>
    <property type="project" value="InterPro"/>
</dbReference>
<evidence type="ECO:0000256" key="1">
    <source>
        <dbReference type="ARBA" id="ARBA00010343"/>
    </source>
</evidence>
<evidence type="ECO:0000313" key="2">
    <source>
        <dbReference type="EMBL" id="KAK3250273.1"/>
    </source>
</evidence>
<dbReference type="SUPFAM" id="SSF47113">
    <property type="entry name" value="Histone-fold"/>
    <property type="match status" value="1"/>
</dbReference>
<dbReference type="EMBL" id="LGRX02026811">
    <property type="protein sequence ID" value="KAK3250273.1"/>
    <property type="molecule type" value="Genomic_DNA"/>
</dbReference>
<reference evidence="2 3" key="1">
    <citation type="journal article" date="2015" name="Genome Biol. Evol.">
        <title>Comparative Genomics of a Bacterivorous Green Alga Reveals Evolutionary Causalities and Consequences of Phago-Mixotrophic Mode of Nutrition.</title>
        <authorList>
            <person name="Burns J.A."/>
            <person name="Paasch A."/>
            <person name="Narechania A."/>
            <person name="Kim E."/>
        </authorList>
    </citation>
    <scope>NUCLEOTIDE SEQUENCE [LARGE SCALE GENOMIC DNA]</scope>
    <source>
        <strain evidence="2 3">PLY_AMNH</strain>
    </source>
</reference>
<dbReference type="GO" id="GO:0003677">
    <property type="term" value="F:DNA binding"/>
    <property type="evidence" value="ECO:0007669"/>
    <property type="project" value="InterPro"/>
</dbReference>